<dbReference type="Pfam" id="PF00022">
    <property type="entry name" value="Actin"/>
    <property type="match status" value="1"/>
</dbReference>
<dbReference type="AlphaFoldDB" id="A0A8D1M2L2"/>
<reference evidence="1" key="1">
    <citation type="submission" date="2025-08" db="UniProtKB">
        <authorList>
            <consortium name="Ensembl"/>
        </authorList>
    </citation>
    <scope>IDENTIFICATION</scope>
</reference>
<dbReference type="Gene3D" id="3.30.420.40">
    <property type="match status" value="1"/>
</dbReference>
<organism evidence="1 2">
    <name type="scientific">Sus scrofa</name>
    <name type="common">Pig</name>
    <dbReference type="NCBI Taxonomy" id="9823"/>
    <lineage>
        <taxon>Eukaryota</taxon>
        <taxon>Metazoa</taxon>
        <taxon>Chordata</taxon>
        <taxon>Craniata</taxon>
        <taxon>Vertebrata</taxon>
        <taxon>Euteleostomi</taxon>
        <taxon>Mammalia</taxon>
        <taxon>Eutheria</taxon>
        <taxon>Laurasiatheria</taxon>
        <taxon>Artiodactyla</taxon>
        <taxon>Suina</taxon>
        <taxon>Suidae</taxon>
        <taxon>Sus</taxon>
    </lineage>
</organism>
<protein>
    <recommendedName>
        <fullName evidence="3">Actin related protein 3</fullName>
    </recommendedName>
</protein>
<dbReference type="Ensembl" id="ENSSSCT00050039634.1">
    <property type="protein sequence ID" value="ENSSSCP00050016418.1"/>
    <property type="gene ID" value="ENSSSCG00050029491.1"/>
</dbReference>
<sequence length="77" mass="8209">MDGQRKVAERLPACVVDCGTGYTKLGYAGNIEPQFIIPSCVAIKESTKVGDQNIVFSRGSPCSGTSDNACKEILKEL</sequence>
<evidence type="ECO:0000313" key="1">
    <source>
        <dbReference type="Ensembl" id="ENSSSCP00050016418.1"/>
    </source>
</evidence>
<dbReference type="InterPro" id="IPR043129">
    <property type="entry name" value="ATPase_NBD"/>
</dbReference>
<proteinExistence type="predicted"/>
<dbReference type="SUPFAM" id="SSF53067">
    <property type="entry name" value="Actin-like ATPase domain"/>
    <property type="match status" value="1"/>
</dbReference>
<dbReference type="Proteomes" id="UP000694571">
    <property type="component" value="Unplaced"/>
</dbReference>
<name>A0A8D1M2L2_PIG</name>
<dbReference type="InterPro" id="IPR004000">
    <property type="entry name" value="Actin"/>
</dbReference>
<evidence type="ECO:0000313" key="2">
    <source>
        <dbReference type="Proteomes" id="UP000694571"/>
    </source>
</evidence>
<accession>A0A8D1M2L2</accession>
<evidence type="ECO:0008006" key="3">
    <source>
        <dbReference type="Google" id="ProtNLM"/>
    </source>
</evidence>